<evidence type="ECO:0000313" key="1">
    <source>
        <dbReference type="EMBL" id="CRK95254.1"/>
    </source>
</evidence>
<protein>
    <submittedName>
        <fullName evidence="1">CLUMA_CG008826, isoform A</fullName>
    </submittedName>
</protein>
<dbReference type="EMBL" id="CVRI01000041">
    <property type="protein sequence ID" value="CRK95254.1"/>
    <property type="molecule type" value="Genomic_DNA"/>
</dbReference>
<dbReference type="Proteomes" id="UP000183832">
    <property type="component" value="Unassembled WGS sequence"/>
</dbReference>
<proteinExistence type="predicted"/>
<dbReference type="AlphaFoldDB" id="A0A1J1I8I3"/>
<accession>A0A1J1I8I3</accession>
<name>A0A1J1I8I3_9DIPT</name>
<evidence type="ECO:0000313" key="2">
    <source>
        <dbReference type="Proteomes" id="UP000183832"/>
    </source>
</evidence>
<sequence>MNINLTNDDYPPVIYKLSDKFWKILIITSHFLYYTADDASFNPMKRIRNIMPNDAMLTY</sequence>
<keyword evidence="2" id="KW-1185">Reference proteome</keyword>
<gene>
    <name evidence="1" type="ORF">CLUMA_CG008826</name>
</gene>
<organism evidence="1 2">
    <name type="scientific">Clunio marinus</name>
    <dbReference type="NCBI Taxonomy" id="568069"/>
    <lineage>
        <taxon>Eukaryota</taxon>
        <taxon>Metazoa</taxon>
        <taxon>Ecdysozoa</taxon>
        <taxon>Arthropoda</taxon>
        <taxon>Hexapoda</taxon>
        <taxon>Insecta</taxon>
        <taxon>Pterygota</taxon>
        <taxon>Neoptera</taxon>
        <taxon>Endopterygota</taxon>
        <taxon>Diptera</taxon>
        <taxon>Nematocera</taxon>
        <taxon>Chironomoidea</taxon>
        <taxon>Chironomidae</taxon>
        <taxon>Clunio</taxon>
    </lineage>
</organism>
<reference evidence="1 2" key="1">
    <citation type="submission" date="2015-04" db="EMBL/GenBank/DDBJ databases">
        <authorList>
            <person name="Syromyatnikov M.Y."/>
            <person name="Popov V.N."/>
        </authorList>
    </citation>
    <scope>NUCLEOTIDE SEQUENCE [LARGE SCALE GENOMIC DNA]</scope>
</reference>